<evidence type="ECO:0000313" key="2">
    <source>
        <dbReference type="Proteomes" id="UP000198885"/>
    </source>
</evidence>
<dbReference type="AlphaFoldDB" id="A0A1H9UKK5"/>
<dbReference type="RefSeq" id="WP_092693428.1">
    <property type="nucleotide sequence ID" value="NZ_CBDDGO010000004.1"/>
</dbReference>
<name>A0A1H9UKK5_9RHOB</name>
<keyword evidence="2" id="KW-1185">Reference proteome</keyword>
<evidence type="ECO:0000313" key="1">
    <source>
        <dbReference type="EMBL" id="SES09892.1"/>
    </source>
</evidence>
<dbReference type="Proteomes" id="UP000198885">
    <property type="component" value="Unassembled WGS sequence"/>
</dbReference>
<protein>
    <submittedName>
        <fullName evidence="1">Uncharacterized protein</fullName>
    </submittedName>
</protein>
<dbReference type="OrthoDB" id="7644839at2"/>
<dbReference type="EMBL" id="FOGU01000005">
    <property type="protein sequence ID" value="SES09892.1"/>
    <property type="molecule type" value="Genomic_DNA"/>
</dbReference>
<proteinExistence type="predicted"/>
<accession>A0A1H9UKK5</accession>
<organism evidence="1 2">
    <name type="scientific">Tranquillimonas rosea</name>
    <dbReference type="NCBI Taxonomy" id="641238"/>
    <lineage>
        <taxon>Bacteria</taxon>
        <taxon>Pseudomonadati</taxon>
        <taxon>Pseudomonadota</taxon>
        <taxon>Alphaproteobacteria</taxon>
        <taxon>Rhodobacterales</taxon>
        <taxon>Roseobacteraceae</taxon>
        <taxon>Tranquillimonas</taxon>
    </lineage>
</organism>
<dbReference type="STRING" id="641238.SAMN04490244_105348"/>
<gene>
    <name evidence="1" type="ORF">SAMN04490244_105348</name>
</gene>
<sequence length="61" mass="7354">MHRHILDKNRPSDSVRHARYLDLERRLRMHGPHRAIDILRRQPKERGPGRAKAYMAIERFA</sequence>
<reference evidence="1 2" key="1">
    <citation type="submission" date="2016-10" db="EMBL/GenBank/DDBJ databases">
        <authorList>
            <person name="de Groot N.N."/>
        </authorList>
    </citation>
    <scope>NUCLEOTIDE SEQUENCE [LARGE SCALE GENOMIC DNA]</scope>
    <source>
        <strain evidence="1 2">DSM 23042</strain>
    </source>
</reference>